<protein>
    <recommendedName>
        <fullName evidence="20">Metalloendopeptidase</fullName>
        <ecNumber evidence="20">3.4.24.-</ecNumber>
    </recommendedName>
</protein>
<dbReference type="PROSITE" id="PS01180">
    <property type="entry name" value="CUB"/>
    <property type="match status" value="4"/>
</dbReference>
<keyword evidence="3" id="KW-0964">Secreted</keyword>
<keyword evidence="15" id="KW-0325">Glycoprotein</keyword>
<keyword evidence="6 17" id="KW-0479">Metal-binding</keyword>
<dbReference type="PROSITE" id="PS01186">
    <property type="entry name" value="EGF_2"/>
    <property type="match status" value="2"/>
</dbReference>
<evidence type="ECO:0000256" key="15">
    <source>
        <dbReference type="ARBA" id="ARBA00023180"/>
    </source>
</evidence>
<dbReference type="InterPro" id="IPR034036">
    <property type="entry name" value="ZnMP_TLD/BMP1"/>
</dbReference>
<keyword evidence="25" id="KW-1185">Reference proteome</keyword>
<evidence type="ECO:0000256" key="13">
    <source>
        <dbReference type="ARBA" id="ARBA00023145"/>
    </source>
</evidence>
<feature type="chain" id="PRO_5025713462" description="Metalloendopeptidase" evidence="20">
    <location>
        <begin position="21"/>
        <end position="961"/>
    </location>
</feature>
<feature type="signal peptide" evidence="20">
    <location>
        <begin position="1"/>
        <end position="20"/>
    </location>
</feature>
<evidence type="ECO:0000313" key="24">
    <source>
        <dbReference type="Ensembl" id="ENSSANP00000092732.1"/>
    </source>
</evidence>
<evidence type="ECO:0000259" key="22">
    <source>
        <dbReference type="PROSITE" id="PS50026"/>
    </source>
</evidence>
<dbReference type="SUPFAM" id="SSF55486">
    <property type="entry name" value="Metalloproteases ('zincins'), catalytic domain"/>
    <property type="match status" value="1"/>
</dbReference>
<dbReference type="PRINTS" id="PR00480">
    <property type="entry name" value="ASTACIN"/>
</dbReference>
<feature type="domain" description="CUB" evidence="21">
    <location>
        <begin position="409"/>
        <end position="521"/>
    </location>
</feature>
<evidence type="ECO:0000256" key="18">
    <source>
        <dbReference type="PROSITE-ProRule" id="PRU00076"/>
    </source>
</evidence>
<evidence type="ECO:0000256" key="6">
    <source>
        <dbReference type="ARBA" id="ARBA00022723"/>
    </source>
</evidence>
<dbReference type="CDD" id="cd00041">
    <property type="entry name" value="CUB"/>
    <property type="match status" value="4"/>
</dbReference>
<dbReference type="PROSITE" id="PS01187">
    <property type="entry name" value="EGF_CA"/>
    <property type="match status" value="2"/>
</dbReference>
<dbReference type="GO" id="GO:0005509">
    <property type="term" value="F:calcium ion binding"/>
    <property type="evidence" value="ECO:0007669"/>
    <property type="project" value="InterPro"/>
</dbReference>
<dbReference type="PROSITE" id="PS00010">
    <property type="entry name" value="ASX_HYDROXYL"/>
    <property type="match status" value="2"/>
</dbReference>
<comment type="subcellular location">
    <subcellularLocation>
        <location evidence="1">Secreted</location>
    </subcellularLocation>
</comment>
<dbReference type="GO" id="GO:0004222">
    <property type="term" value="F:metalloendopeptidase activity"/>
    <property type="evidence" value="ECO:0007669"/>
    <property type="project" value="UniProtKB-UniRule"/>
</dbReference>
<keyword evidence="11" id="KW-0106">Calcium</keyword>
<keyword evidence="12 19" id="KW-0482">Metalloprotease</keyword>
<name>A0A671S9I1_9TELE</name>
<dbReference type="PANTHER" id="PTHR24251:SF53">
    <property type="entry name" value="BONE MORPHOGENETIC PROTEIN 1"/>
    <property type="match status" value="1"/>
</dbReference>
<dbReference type="InterPro" id="IPR001506">
    <property type="entry name" value="Peptidase_M12A"/>
</dbReference>
<dbReference type="SMART" id="SM00179">
    <property type="entry name" value="EGF_CA"/>
    <property type="match status" value="2"/>
</dbReference>
<dbReference type="GO" id="GO:0008270">
    <property type="term" value="F:zinc ion binding"/>
    <property type="evidence" value="ECO:0007669"/>
    <property type="project" value="UniProtKB-UniRule"/>
</dbReference>
<dbReference type="Pfam" id="PF00431">
    <property type="entry name" value="CUB"/>
    <property type="match status" value="4"/>
</dbReference>
<feature type="active site" evidence="16 19">
    <location>
        <position position="202"/>
    </location>
</feature>
<dbReference type="PANTHER" id="PTHR24251">
    <property type="entry name" value="OVOCHYMASE-RELATED"/>
    <property type="match status" value="1"/>
</dbReference>
<dbReference type="Proteomes" id="UP000472260">
    <property type="component" value="Unassembled WGS sequence"/>
</dbReference>
<feature type="disulfide bond" evidence="19">
    <location>
        <begin position="171"/>
        <end position="193"/>
    </location>
</feature>
<dbReference type="InterPro" id="IPR000742">
    <property type="entry name" value="EGF"/>
</dbReference>
<dbReference type="Ensembl" id="ENSSANT00000098511.1">
    <property type="protein sequence ID" value="ENSSANP00000092732.1"/>
    <property type="gene ID" value="ENSSANG00000045724.1"/>
</dbReference>
<dbReference type="Pfam" id="PF07645">
    <property type="entry name" value="EGF_CA"/>
    <property type="match status" value="1"/>
</dbReference>
<evidence type="ECO:0000259" key="21">
    <source>
        <dbReference type="PROSITE" id="PS01180"/>
    </source>
</evidence>
<evidence type="ECO:0000256" key="2">
    <source>
        <dbReference type="ARBA" id="ARBA00022473"/>
    </source>
</evidence>
<keyword evidence="14 19" id="KW-1015">Disulfide bond</keyword>
<reference evidence="24" key="2">
    <citation type="submission" date="2025-09" db="UniProtKB">
        <authorList>
            <consortium name="Ensembl"/>
        </authorList>
    </citation>
    <scope>IDENTIFICATION</scope>
</reference>
<gene>
    <name evidence="24" type="primary">LOC107688986</name>
</gene>
<keyword evidence="8" id="KW-0677">Repeat</keyword>
<dbReference type="AlphaFoldDB" id="A0A671S9I1"/>
<keyword evidence="7 20" id="KW-0732">Signal</keyword>
<feature type="domain" description="CUB" evidence="21">
    <location>
        <begin position="566"/>
        <end position="678"/>
    </location>
</feature>
<dbReference type="CDD" id="cd00054">
    <property type="entry name" value="EGF_CA"/>
    <property type="match status" value="2"/>
</dbReference>
<evidence type="ECO:0000256" key="17">
    <source>
        <dbReference type="PIRSR" id="PIRSR001199-2"/>
    </source>
</evidence>
<feature type="binding site" evidence="17 19">
    <location>
        <position position="201"/>
    </location>
    <ligand>
        <name>Zn(2+)</name>
        <dbReference type="ChEBI" id="CHEBI:29105"/>
        <note>catalytic</note>
    </ligand>
</feature>
<evidence type="ECO:0000256" key="12">
    <source>
        <dbReference type="ARBA" id="ARBA00023049"/>
    </source>
</evidence>
<dbReference type="FunFam" id="3.40.390.10:FF:000004">
    <property type="entry name" value="Metalloendopeptidase"/>
    <property type="match status" value="1"/>
</dbReference>
<evidence type="ECO:0000313" key="25">
    <source>
        <dbReference type="Proteomes" id="UP000472260"/>
    </source>
</evidence>
<feature type="binding site" evidence="17 19">
    <location>
        <position position="211"/>
    </location>
    <ligand>
        <name>Zn(2+)</name>
        <dbReference type="ChEBI" id="CHEBI:29105"/>
        <note>catalytic</note>
    </ligand>
</feature>
<dbReference type="InterPro" id="IPR024079">
    <property type="entry name" value="MetalloPept_cat_dom_sf"/>
</dbReference>
<keyword evidence="9 19" id="KW-0378">Hydrolase</keyword>
<evidence type="ECO:0000256" key="11">
    <source>
        <dbReference type="ARBA" id="ARBA00022837"/>
    </source>
</evidence>
<dbReference type="SMART" id="SM00042">
    <property type="entry name" value="CUB"/>
    <property type="match status" value="4"/>
</dbReference>
<dbReference type="InterPro" id="IPR049883">
    <property type="entry name" value="NOTCH1_EGF-like"/>
</dbReference>
<comment type="cofactor">
    <cofactor evidence="19 20">
        <name>Zn(2+)</name>
        <dbReference type="ChEBI" id="CHEBI:29105"/>
    </cofactor>
    <text evidence="19 20">Binds 1 zinc ion per subunit.</text>
</comment>
<dbReference type="FunFam" id="2.60.120.290:FF:000004">
    <property type="entry name" value="Metalloendopeptidase"/>
    <property type="match status" value="1"/>
</dbReference>
<dbReference type="PIRSF" id="PIRSF001199">
    <property type="entry name" value="BMP_1/tolloid-like"/>
    <property type="match status" value="1"/>
</dbReference>
<comment type="caution">
    <text evidence="18">Lacks conserved residue(s) required for the propagation of feature annotation.</text>
</comment>
<evidence type="ECO:0000256" key="20">
    <source>
        <dbReference type="RuleBase" id="RU361183"/>
    </source>
</evidence>
<dbReference type="SMART" id="SM00235">
    <property type="entry name" value="ZnMc"/>
    <property type="match status" value="1"/>
</dbReference>
<evidence type="ECO:0000256" key="19">
    <source>
        <dbReference type="PROSITE-ProRule" id="PRU01211"/>
    </source>
</evidence>
<evidence type="ECO:0000256" key="7">
    <source>
        <dbReference type="ARBA" id="ARBA00022729"/>
    </source>
</evidence>
<organism evidence="24 25">
    <name type="scientific">Sinocyclocheilus anshuiensis</name>
    <dbReference type="NCBI Taxonomy" id="1608454"/>
    <lineage>
        <taxon>Eukaryota</taxon>
        <taxon>Metazoa</taxon>
        <taxon>Chordata</taxon>
        <taxon>Craniata</taxon>
        <taxon>Vertebrata</taxon>
        <taxon>Euteleostomi</taxon>
        <taxon>Actinopterygii</taxon>
        <taxon>Neopterygii</taxon>
        <taxon>Teleostei</taxon>
        <taxon>Ostariophysi</taxon>
        <taxon>Cypriniformes</taxon>
        <taxon>Cyprinidae</taxon>
        <taxon>Cyprininae</taxon>
        <taxon>Sinocyclocheilus</taxon>
    </lineage>
</organism>
<evidence type="ECO:0000256" key="9">
    <source>
        <dbReference type="ARBA" id="ARBA00022801"/>
    </source>
</evidence>
<dbReference type="Gene3D" id="2.60.120.290">
    <property type="entry name" value="Spermadhesin, CUB domain"/>
    <property type="match status" value="4"/>
</dbReference>
<dbReference type="CDD" id="cd04281">
    <property type="entry name" value="ZnMc_BMP1_TLD"/>
    <property type="match status" value="1"/>
</dbReference>
<feature type="disulfide bond" evidence="19">
    <location>
        <begin position="173"/>
        <end position="174"/>
    </location>
</feature>
<dbReference type="FunFam" id="2.60.120.290:FF:000013">
    <property type="entry name" value="Membrane frizzled-related protein"/>
    <property type="match status" value="2"/>
</dbReference>
<dbReference type="PROSITE" id="PS51864">
    <property type="entry name" value="ASTACIN"/>
    <property type="match status" value="1"/>
</dbReference>
<dbReference type="SMART" id="SM00181">
    <property type="entry name" value="EGF"/>
    <property type="match status" value="2"/>
</dbReference>
<dbReference type="FunFam" id="2.60.120.290:FF:000014">
    <property type="entry name" value="Metalloendopeptidase"/>
    <property type="match status" value="1"/>
</dbReference>
<dbReference type="InterPro" id="IPR001881">
    <property type="entry name" value="EGF-like_Ca-bd_dom"/>
</dbReference>
<dbReference type="Gene3D" id="2.10.25.10">
    <property type="entry name" value="Laminin"/>
    <property type="match status" value="2"/>
</dbReference>
<evidence type="ECO:0000256" key="8">
    <source>
        <dbReference type="ARBA" id="ARBA00022737"/>
    </source>
</evidence>
<dbReference type="InterPro" id="IPR018097">
    <property type="entry name" value="EGF_Ca-bd_CS"/>
</dbReference>
<dbReference type="InterPro" id="IPR000152">
    <property type="entry name" value="EGF-type_Asp/Asn_hydroxyl_site"/>
</dbReference>
<dbReference type="Pfam" id="PF01400">
    <property type="entry name" value="Astacin"/>
    <property type="match status" value="1"/>
</dbReference>
<dbReference type="InterPro" id="IPR006026">
    <property type="entry name" value="Peptidase_Metallo"/>
</dbReference>
<keyword evidence="2" id="KW-0217">Developmental protein</keyword>
<keyword evidence="4 18" id="KW-0245">EGF-like domain</keyword>
<dbReference type="FunFam" id="2.10.25.10:FF:000022">
    <property type="entry name" value="Metalloendopeptidase"/>
    <property type="match status" value="2"/>
</dbReference>
<feature type="domain" description="CUB" evidence="21">
    <location>
        <begin position="835"/>
        <end position="951"/>
    </location>
</feature>
<evidence type="ECO:0000256" key="14">
    <source>
        <dbReference type="ARBA" id="ARBA00023157"/>
    </source>
</evidence>
<keyword evidence="5 19" id="KW-0645">Protease</keyword>
<dbReference type="InterPro" id="IPR000859">
    <property type="entry name" value="CUB_dom"/>
</dbReference>
<keyword evidence="10 17" id="KW-0862">Zinc</keyword>
<evidence type="ECO:0000259" key="23">
    <source>
        <dbReference type="PROSITE" id="PS51864"/>
    </source>
</evidence>
<proteinExistence type="predicted"/>
<evidence type="ECO:0000256" key="4">
    <source>
        <dbReference type="ARBA" id="ARBA00022536"/>
    </source>
</evidence>
<accession>A0A671S9I1</accession>
<feature type="domain" description="Peptidase M12A" evidence="23">
    <location>
        <begin position="109"/>
        <end position="308"/>
    </location>
</feature>
<dbReference type="InterPro" id="IPR015446">
    <property type="entry name" value="BMP_1/tolloid-like"/>
</dbReference>
<feature type="domain" description="EGF-like" evidence="22">
    <location>
        <begin position="678"/>
        <end position="718"/>
    </location>
</feature>
<dbReference type="Gene3D" id="3.40.390.10">
    <property type="entry name" value="Collagenase (Catalytic Domain)"/>
    <property type="match status" value="1"/>
</dbReference>
<sequence length="961" mass="107958">MNSLWTYLLMLNLWLLLMVALKVDSNYHTGPGDSDEADYKDPCKAAAFLGDIALDEEDLHLLKASYMDAKKNDSSNFSIPDSANRSSGNGNAKDDSVLAGRSLLRRRRAATARPERVWPDGIIPYVISSNFSGSQRAIFKQAMRHWEKHTCVTFIERSTEESYIVFTIRPCGCCSFVGRRGGGPQAISVGKNCDKFGIVVHELGHVIGFWHEHTRPDRDEHVDIFRENIQPGQEYNFIKMEPDDVDSLGEVYDFDSIMHYARNTFSRGIYLDTMLPKFEVDGVRPPIGQRTRLSKGDIAQTRKLYKCPSKWPLRQASLYCSSQSCITERPFEEAASFLDFLRLLLTKFGVFLTDAFLYYYPVIEHLFFQSSPLISAGMMVISHFKIKRIWFPGQASVSFDVLSMDSAICGGEVRRDSGQIESPNYPDDYRPNKVCTWKIIVPQGFHVGLVFQSFEIEKHDNCAYDYLELRDGDSENSPLLGRFCGYAKPDDIKSSSNQLWMKFVSDGSVNKAGFAANFFKEIDECSKPDNGHCEQRCVNTLGSYHCGCDPGYELTPDRRSCAAAACGGFISKLNGSFTSPGWPQEYPPNKNCVWQLIAPVQYRITLLFDAFEIEGNDVCKYDYVEVHSGLSTDAKLHGKFCGTEKPEAITSQLNSMRVEFKSDNTVSKRGFKAQFFSDMDECSRENGGCQHECVNTFGSYSCQCRSGFVLHSNKHDCKEVGCDQVITSVSGIITSPNWPDKYPSKKACTWTLSTTPGHRIKLAFEEIDMEAHEECAYDHLEIYDGPNGRATSFGRFCGSKKPSPVISSDNSMFLRFFSDNSVQKRGFKASHSAECGGSLKAEIKTKDLYSHAQFGDNNYPGASDCQWVISAEKGYGVELIFHTFETEEEADCGYDYVELFDGADVKAPRLGRYCGSGPPEEVYSAGDAIVIKFHSDDTINKKGFHVRYTSTKFQDTLHTSK</sequence>
<evidence type="ECO:0000256" key="10">
    <source>
        <dbReference type="ARBA" id="ARBA00022833"/>
    </source>
</evidence>
<dbReference type="EC" id="3.4.24.-" evidence="20"/>
<evidence type="ECO:0000256" key="5">
    <source>
        <dbReference type="ARBA" id="ARBA00022670"/>
    </source>
</evidence>
<reference evidence="24" key="1">
    <citation type="submission" date="2025-08" db="UniProtKB">
        <authorList>
            <consortium name="Ensembl"/>
        </authorList>
    </citation>
    <scope>IDENTIFICATION</scope>
</reference>
<evidence type="ECO:0000256" key="16">
    <source>
        <dbReference type="PIRSR" id="PIRSR001199-1"/>
    </source>
</evidence>
<dbReference type="Pfam" id="PF14670">
    <property type="entry name" value="FXa_inhibition"/>
    <property type="match status" value="1"/>
</dbReference>
<keyword evidence="13" id="KW-0865">Zymogen</keyword>
<dbReference type="GO" id="GO:0006508">
    <property type="term" value="P:proteolysis"/>
    <property type="evidence" value="ECO:0007669"/>
    <property type="project" value="UniProtKB-KW"/>
</dbReference>
<dbReference type="GO" id="GO:0005576">
    <property type="term" value="C:extracellular region"/>
    <property type="evidence" value="ECO:0007669"/>
    <property type="project" value="UniProtKB-SubCell"/>
</dbReference>
<feature type="domain" description="CUB" evidence="21">
    <location>
        <begin position="722"/>
        <end position="834"/>
    </location>
</feature>
<dbReference type="PROSITE" id="PS50026">
    <property type="entry name" value="EGF_3"/>
    <property type="match status" value="1"/>
</dbReference>
<feature type="binding site" evidence="17 19">
    <location>
        <position position="205"/>
    </location>
    <ligand>
        <name>Zn(2+)</name>
        <dbReference type="ChEBI" id="CHEBI:29105"/>
        <note>catalytic</note>
    </ligand>
</feature>
<dbReference type="InterPro" id="IPR035914">
    <property type="entry name" value="Sperma_CUB_dom_sf"/>
</dbReference>
<dbReference type="SUPFAM" id="SSF57196">
    <property type="entry name" value="EGF/Laminin"/>
    <property type="match status" value="2"/>
</dbReference>
<dbReference type="SUPFAM" id="SSF49854">
    <property type="entry name" value="Spermadhesin, CUB domain"/>
    <property type="match status" value="4"/>
</dbReference>
<evidence type="ECO:0000256" key="3">
    <source>
        <dbReference type="ARBA" id="ARBA00022525"/>
    </source>
</evidence>
<evidence type="ECO:0000256" key="1">
    <source>
        <dbReference type="ARBA" id="ARBA00004613"/>
    </source>
</evidence>